<evidence type="ECO:0000256" key="2">
    <source>
        <dbReference type="ARBA" id="ARBA00023186"/>
    </source>
</evidence>
<dbReference type="Pfam" id="PF00166">
    <property type="entry name" value="Cpn10"/>
    <property type="match status" value="1"/>
</dbReference>
<dbReference type="RefSeq" id="WP_025083447.1">
    <property type="nucleotide sequence ID" value="NZ_AZEX01000071.1"/>
</dbReference>
<comment type="subunit">
    <text evidence="3">Heptamer of 7 subunits arranged in a ring. Interacts with the chaperonin GroEL.</text>
</comment>
<name>A0A0R1RVR9_9LACO</name>
<dbReference type="NCBIfam" id="NF001531">
    <property type="entry name" value="PRK00364.2-2"/>
    <property type="match status" value="1"/>
</dbReference>
<comment type="subcellular location">
    <subcellularLocation>
        <location evidence="3">Cytoplasm</location>
    </subcellularLocation>
</comment>
<dbReference type="GO" id="GO:0005524">
    <property type="term" value="F:ATP binding"/>
    <property type="evidence" value="ECO:0007669"/>
    <property type="project" value="InterPro"/>
</dbReference>
<comment type="function">
    <text evidence="3 4">Together with the chaperonin GroEL, plays an essential role in assisting protein folding. The GroEL-GroES system forms a nano-cage that allows encapsulation of the non-native substrate proteins and provides a physical environment optimized to promote and accelerate protein folding. GroES binds to the apical surface of the GroEL ring, thereby capping the opening of the GroEL channel.</text>
</comment>
<dbReference type="SMART" id="SM00883">
    <property type="entry name" value="Cpn10"/>
    <property type="match status" value="1"/>
</dbReference>
<dbReference type="OrthoDB" id="9806791at2"/>
<dbReference type="PATRIC" id="fig|1423747.3.peg.416"/>
<dbReference type="GO" id="GO:0005737">
    <property type="term" value="C:cytoplasm"/>
    <property type="evidence" value="ECO:0007669"/>
    <property type="project" value="UniProtKB-SubCell"/>
</dbReference>
<proteinExistence type="inferred from homology"/>
<evidence type="ECO:0000313" key="6">
    <source>
        <dbReference type="Proteomes" id="UP000051264"/>
    </source>
</evidence>
<comment type="similarity">
    <text evidence="1 3 4">Belongs to the GroES chaperonin family.</text>
</comment>
<evidence type="ECO:0000256" key="3">
    <source>
        <dbReference type="HAMAP-Rule" id="MF_00580"/>
    </source>
</evidence>
<reference evidence="5 6" key="1">
    <citation type="journal article" date="2015" name="Genome Announc.">
        <title>Expanding the biotechnology potential of lactobacilli through comparative genomics of 213 strains and associated genera.</title>
        <authorList>
            <person name="Sun Z."/>
            <person name="Harris H.M."/>
            <person name="McCann A."/>
            <person name="Guo C."/>
            <person name="Argimon S."/>
            <person name="Zhang W."/>
            <person name="Yang X."/>
            <person name="Jeffery I.B."/>
            <person name="Cooney J.C."/>
            <person name="Kagawa T.F."/>
            <person name="Liu W."/>
            <person name="Song Y."/>
            <person name="Salvetti E."/>
            <person name="Wrobel A."/>
            <person name="Rasinkangas P."/>
            <person name="Parkhill J."/>
            <person name="Rea M.C."/>
            <person name="O'Sullivan O."/>
            <person name="Ritari J."/>
            <person name="Douillard F.P."/>
            <person name="Paul Ross R."/>
            <person name="Yang R."/>
            <person name="Briner A.E."/>
            <person name="Felis G.E."/>
            <person name="de Vos W.M."/>
            <person name="Barrangou R."/>
            <person name="Klaenhammer T.R."/>
            <person name="Caufield P.W."/>
            <person name="Cui Y."/>
            <person name="Zhang H."/>
            <person name="O'Toole P.W."/>
        </authorList>
    </citation>
    <scope>NUCLEOTIDE SEQUENCE [LARGE SCALE GENOMIC DNA]</scope>
    <source>
        <strain evidence="5 6">DSM 14340</strain>
    </source>
</reference>
<sequence length="94" mass="10116">MLKPLEDRVIIAVKDEEEQTVGGIVLASNAKQKPQTGKVVAVGEGTLTNDGQRIPLSVKVDDEVLYDKYAGSEVDYAGASYLVLHAKDIMAIVE</sequence>
<dbReference type="InterPro" id="IPR037124">
    <property type="entry name" value="Chaperonin_GroES_sf"/>
</dbReference>
<gene>
    <name evidence="3" type="primary">groES</name>
    <name evidence="3" type="synonym">groS</name>
    <name evidence="5" type="ORF">FC69_GL000408</name>
</gene>
<organism evidence="5 6">
    <name type="scientific">Latilactobacillus fuchuensis DSM 14340 = JCM 11249</name>
    <dbReference type="NCBI Taxonomy" id="1423747"/>
    <lineage>
        <taxon>Bacteria</taxon>
        <taxon>Bacillati</taxon>
        <taxon>Bacillota</taxon>
        <taxon>Bacilli</taxon>
        <taxon>Lactobacillales</taxon>
        <taxon>Lactobacillaceae</taxon>
        <taxon>Latilactobacillus</taxon>
    </lineage>
</organism>
<dbReference type="AlphaFoldDB" id="A0A0R1RVR9"/>
<dbReference type="InterPro" id="IPR011032">
    <property type="entry name" value="GroES-like_sf"/>
</dbReference>
<dbReference type="NCBIfam" id="NF001533">
    <property type="entry name" value="PRK00364.2-4"/>
    <property type="match status" value="1"/>
</dbReference>
<dbReference type="InterPro" id="IPR020818">
    <property type="entry name" value="Chaperonin_GroES"/>
</dbReference>
<dbReference type="GO" id="GO:0046872">
    <property type="term" value="F:metal ion binding"/>
    <property type="evidence" value="ECO:0007669"/>
    <property type="project" value="TreeGrafter"/>
</dbReference>
<dbReference type="STRING" id="1423747.FC69_GL000408"/>
<dbReference type="CDD" id="cd00320">
    <property type="entry name" value="cpn10"/>
    <property type="match status" value="1"/>
</dbReference>
<dbReference type="PANTHER" id="PTHR10772">
    <property type="entry name" value="10 KDA HEAT SHOCK PROTEIN"/>
    <property type="match status" value="1"/>
</dbReference>
<evidence type="ECO:0000313" key="5">
    <source>
        <dbReference type="EMBL" id="KRL58354.1"/>
    </source>
</evidence>
<dbReference type="HAMAP" id="MF_00580">
    <property type="entry name" value="CH10"/>
    <property type="match status" value="1"/>
</dbReference>
<dbReference type="eggNOG" id="COG0234">
    <property type="taxonomic scope" value="Bacteria"/>
</dbReference>
<dbReference type="SUPFAM" id="SSF50129">
    <property type="entry name" value="GroES-like"/>
    <property type="match status" value="1"/>
</dbReference>
<evidence type="ECO:0000256" key="1">
    <source>
        <dbReference type="ARBA" id="ARBA00006975"/>
    </source>
</evidence>
<protein>
    <recommendedName>
        <fullName evidence="3">Co-chaperonin GroES</fullName>
    </recommendedName>
    <alternativeName>
        <fullName evidence="3">10 kDa chaperonin</fullName>
    </alternativeName>
    <alternativeName>
        <fullName evidence="3">Chaperonin-10</fullName>
        <shortName evidence="3">Cpn10</shortName>
    </alternativeName>
</protein>
<dbReference type="GO" id="GO:0051082">
    <property type="term" value="F:unfolded protein binding"/>
    <property type="evidence" value="ECO:0007669"/>
    <property type="project" value="TreeGrafter"/>
</dbReference>
<dbReference type="Proteomes" id="UP000051264">
    <property type="component" value="Unassembled WGS sequence"/>
</dbReference>
<dbReference type="FunFam" id="2.30.33.40:FF:000001">
    <property type="entry name" value="10 kDa chaperonin"/>
    <property type="match status" value="1"/>
</dbReference>
<dbReference type="GO" id="GO:0044183">
    <property type="term" value="F:protein folding chaperone"/>
    <property type="evidence" value="ECO:0007669"/>
    <property type="project" value="InterPro"/>
</dbReference>
<dbReference type="NCBIfam" id="NF001534">
    <property type="entry name" value="PRK00364.2-5"/>
    <property type="match status" value="1"/>
</dbReference>
<dbReference type="EMBL" id="AZEX01000071">
    <property type="protein sequence ID" value="KRL58354.1"/>
    <property type="molecule type" value="Genomic_DNA"/>
</dbReference>
<keyword evidence="3" id="KW-0963">Cytoplasm</keyword>
<dbReference type="PANTHER" id="PTHR10772:SF58">
    <property type="entry name" value="CO-CHAPERONIN GROES"/>
    <property type="match status" value="1"/>
</dbReference>
<accession>A0A0R1RVR9</accession>
<dbReference type="PRINTS" id="PR00297">
    <property type="entry name" value="CHAPERONIN10"/>
</dbReference>
<keyword evidence="2 3" id="KW-0143">Chaperone</keyword>
<dbReference type="GO" id="GO:0051087">
    <property type="term" value="F:protein-folding chaperone binding"/>
    <property type="evidence" value="ECO:0007669"/>
    <property type="project" value="TreeGrafter"/>
</dbReference>
<comment type="caution">
    <text evidence="5">The sequence shown here is derived from an EMBL/GenBank/DDBJ whole genome shotgun (WGS) entry which is preliminary data.</text>
</comment>
<evidence type="ECO:0000256" key="4">
    <source>
        <dbReference type="RuleBase" id="RU000535"/>
    </source>
</evidence>
<dbReference type="Gene3D" id="2.30.33.40">
    <property type="entry name" value="GroES chaperonin"/>
    <property type="match status" value="1"/>
</dbReference>